<dbReference type="Proteomes" id="UP000029055">
    <property type="component" value="Unassembled WGS sequence"/>
</dbReference>
<evidence type="ECO:0000313" key="1">
    <source>
        <dbReference type="EMBL" id="KFJ04588.1"/>
    </source>
</evidence>
<protein>
    <submittedName>
        <fullName evidence="1">XRE family transcriptional regulator</fullName>
    </submittedName>
</protein>
<organism evidence="1 2">
    <name type="scientific">Bifidobacterium subtile</name>
    <dbReference type="NCBI Taxonomy" id="77635"/>
    <lineage>
        <taxon>Bacteria</taxon>
        <taxon>Bacillati</taxon>
        <taxon>Actinomycetota</taxon>
        <taxon>Actinomycetes</taxon>
        <taxon>Bifidobacteriales</taxon>
        <taxon>Bifidobacteriaceae</taxon>
        <taxon>Bifidobacterium</taxon>
    </lineage>
</organism>
<dbReference type="EMBL" id="JGZR01000003">
    <property type="protein sequence ID" value="KFJ04588.1"/>
    <property type="molecule type" value="Genomic_DNA"/>
</dbReference>
<dbReference type="RefSeq" id="WP_024462802.1">
    <property type="nucleotide sequence ID" value="NZ_CP062939.1"/>
</dbReference>
<dbReference type="STRING" id="77635.BISU_0595"/>
<sequence>MDDEPIIHPRIHERHPQISEHDVLDAWHGALLSALRMDGSGSWVTVGMDSNGRLLEMVSINRHRRWLIYHAMTPHRKRP</sequence>
<comment type="caution">
    <text evidence="1">The sequence shown here is derived from an EMBL/GenBank/DDBJ whole genome shotgun (WGS) entry which is preliminary data.</text>
</comment>
<dbReference type="OrthoDB" id="3237719at2"/>
<evidence type="ECO:0000313" key="2">
    <source>
        <dbReference type="Proteomes" id="UP000029055"/>
    </source>
</evidence>
<gene>
    <name evidence="1" type="ORF">BISU_0595</name>
</gene>
<accession>A0A087E9Y7</accession>
<keyword evidence="2" id="KW-1185">Reference proteome</keyword>
<dbReference type="AlphaFoldDB" id="A0A087E9Y7"/>
<name>A0A087E9Y7_9BIFI</name>
<proteinExistence type="predicted"/>
<dbReference type="eggNOG" id="ENOG5034BPG">
    <property type="taxonomic scope" value="Bacteria"/>
</dbReference>
<reference evidence="1 2" key="1">
    <citation type="submission" date="2014-03" db="EMBL/GenBank/DDBJ databases">
        <title>Genomics of Bifidobacteria.</title>
        <authorList>
            <person name="Ventura M."/>
            <person name="Milani C."/>
            <person name="Lugli G.A."/>
        </authorList>
    </citation>
    <scope>NUCLEOTIDE SEQUENCE [LARGE SCALE GENOMIC DNA]</scope>
    <source>
        <strain evidence="1 2">LMG 11597</strain>
    </source>
</reference>